<gene>
    <name evidence="2" type="ORF">PENTCL1PPCAC_26687</name>
</gene>
<feature type="non-terminal residue" evidence="2">
    <location>
        <position position="62"/>
    </location>
</feature>
<reference evidence="2" key="1">
    <citation type="submission" date="2023-10" db="EMBL/GenBank/DDBJ databases">
        <title>Genome assembly of Pristionchus species.</title>
        <authorList>
            <person name="Yoshida K."/>
            <person name="Sommer R.J."/>
        </authorList>
    </citation>
    <scope>NUCLEOTIDE SEQUENCE</scope>
    <source>
        <strain evidence="2">RS0144</strain>
    </source>
</reference>
<evidence type="ECO:0000313" key="3">
    <source>
        <dbReference type="Proteomes" id="UP001432027"/>
    </source>
</evidence>
<name>A0AAV5UDP9_9BILA</name>
<organism evidence="2 3">
    <name type="scientific">Pristionchus entomophagus</name>
    <dbReference type="NCBI Taxonomy" id="358040"/>
    <lineage>
        <taxon>Eukaryota</taxon>
        <taxon>Metazoa</taxon>
        <taxon>Ecdysozoa</taxon>
        <taxon>Nematoda</taxon>
        <taxon>Chromadorea</taxon>
        <taxon>Rhabditida</taxon>
        <taxon>Rhabditina</taxon>
        <taxon>Diplogasteromorpha</taxon>
        <taxon>Diplogasteroidea</taxon>
        <taxon>Neodiplogasteridae</taxon>
        <taxon>Pristionchus</taxon>
    </lineage>
</organism>
<dbReference type="EMBL" id="BTSX01000006">
    <property type="protein sequence ID" value="GMT04513.1"/>
    <property type="molecule type" value="Genomic_DNA"/>
</dbReference>
<comment type="caution">
    <text evidence="2">The sequence shown here is derived from an EMBL/GenBank/DDBJ whole genome shotgun (WGS) entry which is preliminary data.</text>
</comment>
<protein>
    <submittedName>
        <fullName evidence="2">Uncharacterized protein</fullName>
    </submittedName>
</protein>
<feature type="region of interest" description="Disordered" evidence="1">
    <location>
        <begin position="1"/>
        <end position="30"/>
    </location>
</feature>
<feature type="compositionally biased region" description="Polar residues" evidence="1">
    <location>
        <begin position="17"/>
        <end position="26"/>
    </location>
</feature>
<feature type="region of interest" description="Disordered" evidence="1">
    <location>
        <begin position="43"/>
        <end position="62"/>
    </location>
</feature>
<evidence type="ECO:0000256" key="1">
    <source>
        <dbReference type="SAM" id="MobiDB-lite"/>
    </source>
</evidence>
<proteinExistence type="predicted"/>
<feature type="non-terminal residue" evidence="2">
    <location>
        <position position="1"/>
    </location>
</feature>
<keyword evidence="3" id="KW-1185">Reference proteome</keyword>
<evidence type="ECO:0000313" key="2">
    <source>
        <dbReference type="EMBL" id="GMT04513.1"/>
    </source>
</evidence>
<dbReference type="Proteomes" id="UP001432027">
    <property type="component" value="Unassembled WGS sequence"/>
</dbReference>
<sequence>STARGSHSGDALADLGPSTSTSTGLPRSSIDFPTAVLAAARRFSYRPSDSDHSLSTGIDLEE</sequence>
<dbReference type="AlphaFoldDB" id="A0AAV5UDP9"/>
<accession>A0AAV5UDP9</accession>